<proteinExistence type="predicted"/>
<evidence type="ECO:0000313" key="1">
    <source>
        <dbReference type="EMBL" id="KIY97843.1"/>
    </source>
</evidence>
<dbReference type="Proteomes" id="UP000054498">
    <property type="component" value="Unassembled WGS sequence"/>
</dbReference>
<dbReference type="Pfam" id="PF00612">
    <property type="entry name" value="IQ"/>
    <property type="match status" value="2"/>
</dbReference>
<dbReference type="KEGG" id="mng:MNEG_10117"/>
<dbReference type="GeneID" id="25727247"/>
<keyword evidence="2" id="KW-1185">Reference proteome</keyword>
<dbReference type="InterPro" id="IPR027417">
    <property type="entry name" value="P-loop_NTPase"/>
</dbReference>
<name>A0A0D2KQE2_9CHLO</name>
<dbReference type="InterPro" id="IPR000048">
    <property type="entry name" value="IQ_motif_EF-hand-BS"/>
</dbReference>
<organism evidence="1 2">
    <name type="scientific">Monoraphidium neglectum</name>
    <dbReference type="NCBI Taxonomy" id="145388"/>
    <lineage>
        <taxon>Eukaryota</taxon>
        <taxon>Viridiplantae</taxon>
        <taxon>Chlorophyta</taxon>
        <taxon>core chlorophytes</taxon>
        <taxon>Chlorophyceae</taxon>
        <taxon>CS clade</taxon>
        <taxon>Sphaeropleales</taxon>
        <taxon>Selenastraceae</taxon>
        <taxon>Monoraphidium</taxon>
    </lineage>
</organism>
<accession>A0A0D2KQE2</accession>
<gene>
    <name evidence="1" type="ORF">MNEG_10117</name>
</gene>
<dbReference type="Gene3D" id="1.20.5.190">
    <property type="match status" value="1"/>
</dbReference>
<evidence type="ECO:0000313" key="2">
    <source>
        <dbReference type="Proteomes" id="UP000054498"/>
    </source>
</evidence>
<dbReference type="OrthoDB" id="76388at2759"/>
<dbReference type="AlphaFoldDB" id="A0A0D2KQE2"/>
<reference evidence="1 2" key="1">
    <citation type="journal article" date="2013" name="BMC Genomics">
        <title>Reconstruction of the lipid metabolism for the microalga Monoraphidium neglectum from its genome sequence reveals characteristics suitable for biofuel production.</title>
        <authorList>
            <person name="Bogen C."/>
            <person name="Al-Dilaimi A."/>
            <person name="Albersmeier A."/>
            <person name="Wichmann J."/>
            <person name="Grundmann M."/>
            <person name="Rupp O."/>
            <person name="Lauersen K.J."/>
            <person name="Blifernez-Klassen O."/>
            <person name="Kalinowski J."/>
            <person name="Goesmann A."/>
            <person name="Mussgnug J.H."/>
            <person name="Kruse O."/>
        </authorList>
    </citation>
    <scope>NUCLEOTIDE SEQUENCE [LARGE SCALE GENOMIC DNA]</scope>
    <source>
        <strain evidence="1 2">SAG 48.87</strain>
    </source>
</reference>
<sequence>MLLLKVQQQGERRREEGLAAKLRAAQLLDARRAARHAREAALDAARRREWRAARLAAVVRATSKLAAGLAAARQLRAARARMQHAEEAVVVIQKCWRGYWQRKAFLRAKRAAVALQRGYRRHLANGSGSEAGRSAAAALLVQFLCDTQGLHHLAIAVRRLRQTVHARKQSSGPLG</sequence>
<dbReference type="SUPFAM" id="SSF52540">
    <property type="entry name" value="P-loop containing nucleoside triphosphate hydrolases"/>
    <property type="match status" value="1"/>
</dbReference>
<protein>
    <submittedName>
        <fullName evidence="1">Uncharacterized protein</fullName>
    </submittedName>
</protein>
<dbReference type="RefSeq" id="XP_013896863.1">
    <property type="nucleotide sequence ID" value="XM_014041409.1"/>
</dbReference>
<dbReference type="EMBL" id="KK102405">
    <property type="protein sequence ID" value="KIY97843.1"/>
    <property type="molecule type" value="Genomic_DNA"/>
</dbReference>
<dbReference type="SMART" id="SM00015">
    <property type="entry name" value="IQ"/>
    <property type="match status" value="2"/>
</dbReference>
<dbReference type="PROSITE" id="PS50096">
    <property type="entry name" value="IQ"/>
    <property type="match status" value="1"/>
</dbReference>